<comment type="caution">
    <text evidence="9">The sequence shown here is derived from an EMBL/GenBank/DDBJ whole genome shotgun (WGS) entry which is preliminary data.</text>
</comment>
<evidence type="ECO:0000256" key="3">
    <source>
        <dbReference type="ARBA" id="ARBA00022989"/>
    </source>
</evidence>
<evidence type="ECO:0000259" key="8">
    <source>
        <dbReference type="Pfam" id="PF20684"/>
    </source>
</evidence>
<feature type="transmembrane region" description="Helical" evidence="7">
    <location>
        <begin position="15"/>
        <end position="38"/>
    </location>
</feature>
<evidence type="ECO:0000256" key="5">
    <source>
        <dbReference type="ARBA" id="ARBA00038359"/>
    </source>
</evidence>
<evidence type="ECO:0000313" key="9">
    <source>
        <dbReference type="EMBL" id="RMJ11436.1"/>
    </source>
</evidence>
<dbReference type="STRING" id="2010991.A0A3M2S1K5"/>
<dbReference type="PANTHER" id="PTHR33048:SF96">
    <property type="entry name" value="INTEGRAL MEMBRANE PROTEIN"/>
    <property type="match status" value="1"/>
</dbReference>
<feature type="transmembrane region" description="Helical" evidence="7">
    <location>
        <begin position="213"/>
        <end position="231"/>
    </location>
</feature>
<comment type="subcellular location">
    <subcellularLocation>
        <location evidence="1">Membrane</location>
        <topology evidence="1">Multi-pass membrane protein</topology>
    </subcellularLocation>
</comment>
<dbReference type="GO" id="GO:0016020">
    <property type="term" value="C:membrane"/>
    <property type="evidence" value="ECO:0007669"/>
    <property type="project" value="UniProtKB-SubCell"/>
</dbReference>
<proteinExistence type="inferred from homology"/>
<evidence type="ECO:0000256" key="7">
    <source>
        <dbReference type="SAM" id="Phobius"/>
    </source>
</evidence>
<dbReference type="Proteomes" id="UP000277212">
    <property type="component" value="Unassembled WGS sequence"/>
</dbReference>
<evidence type="ECO:0000256" key="1">
    <source>
        <dbReference type="ARBA" id="ARBA00004141"/>
    </source>
</evidence>
<sequence length="412" mass="45352">MAANQHIDLSEDNSAALVSTVIIFMALSWLSVGLRTYTRAFLMKSYQLDDWLMLIAQGIFTVSCAFILEGVKVGLGRHNEAIKDVTDEVDALKWQALATATYVLDMMFIKLSIGVFLLRLSVKPVYTWIIWISLAIITIWSTVIFFWNMFQCSPVEKQWDFRITGGHCVTADQIVSAAYAISAMTIVSDWLYAILPIPMLWTVKMTKTAKATVIVILGLGIFASIATLVRLRFLADLTDTDDILFAGTDAMVWTLIEPGVAIIASSLATIRPLLRAMKIRGFESTGNTYGTGHSAAMRSNANRGKPGVMPGFGPNDVSLMNVEPKHDTIRKTPSDLNIPLPPHRGVPNGPMSPGQVSIVKSEILVIQGNRSPPPSPWHASEQISSPNDSFEQIHDLEAQSQDIDRYGIGGRR</sequence>
<feature type="transmembrane region" description="Helical" evidence="7">
    <location>
        <begin position="50"/>
        <end position="68"/>
    </location>
</feature>
<keyword evidence="4 7" id="KW-0472">Membrane</keyword>
<feature type="region of interest" description="Disordered" evidence="6">
    <location>
        <begin position="368"/>
        <end position="391"/>
    </location>
</feature>
<dbReference type="AlphaFoldDB" id="A0A3M2S1K5"/>
<feature type="transmembrane region" description="Helical" evidence="7">
    <location>
        <begin position="251"/>
        <end position="270"/>
    </location>
</feature>
<keyword evidence="2 7" id="KW-0812">Transmembrane</keyword>
<gene>
    <name evidence="9" type="ORF">CDV36_008921</name>
</gene>
<comment type="similarity">
    <text evidence="5">Belongs to the SAT4 family.</text>
</comment>
<evidence type="ECO:0000256" key="4">
    <source>
        <dbReference type="ARBA" id="ARBA00023136"/>
    </source>
</evidence>
<reference evidence="9 10" key="1">
    <citation type="submission" date="2017-06" db="EMBL/GenBank/DDBJ databases">
        <title>Comparative genomic analysis of Ambrosia Fusariam Clade fungi.</title>
        <authorList>
            <person name="Stajich J.E."/>
            <person name="Carrillo J."/>
            <person name="Kijimoto T."/>
            <person name="Eskalen A."/>
            <person name="O'Donnell K."/>
            <person name="Kasson M."/>
        </authorList>
    </citation>
    <scope>NUCLEOTIDE SEQUENCE [LARGE SCALE GENOMIC DNA]</scope>
    <source>
        <strain evidence="9">UCR3666</strain>
    </source>
</reference>
<feature type="transmembrane region" description="Helical" evidence="7">
    <location>
        <begin position="96"/>
        <end position="118"/>
    </location>
</feature>
<evidence type="ECO:0000256" key="6">
    <source>
        <dbReference type="SAM" id="MobiDB-lite"/>
    </source>
</evidence>
<keyword evidence="3 7" id="KW-1133">Transmembrane helix</keyword>
<dbReference type="EMBL" id="NKUJ01000167">
    <property type="protein sequence ID" value="RMJ11436.1"/>
    <property type="molecule type" value="Genomic_DNA"/>
</dbReference>
<accession>A0A3M2S1K5</accession>
<dbReference type="PANTHER" id="PTHR33048">
    <property type="entry name" value="PTH11-LIKE INTEGRAL MEMBRANE PROTEIN (AFU_ORTHOLOGUE AFUA_5G11245)"/>
    <property type="match status" value="1"/>
</dbReference>
<organism evidence="9 10">
    <name type="scientific">Fusarium kuroshium</name>
    <dbReference type="NCBI Taxonomy" id="2010991"/>
    <lineage>
        <taxon>Eukaryota</taxon>
        <taxon>Fungi</taxon>
        <taxon>Dikarya</taxon>
        <taxon>Ascomycota</taxon>
        <taxon>Pezizomycotina</taxon>
        <taxon>Sordariomycetes</taxon>
        <taxon>Hypocreomycetidae</taxon>
        <taxon>Hypocreales</taxon>
        <taxon>Nectriaceae</taxon>
        <taxon>Fusarium</taxon>
        <taxon>Fusarium solani species complex</taxon>
    </lineage>
</organism>
<evidence type="ECO:0000256" key="2">
    <source>
        <dbReference type="ARBA" id="ARBA00022692"/>
    </source>
</evidence>
<feature type="compositionally biased region" description="Polar residues" evidence="6">
    <location>
        <begin position="381"/>
        <end position="390"/>
    </location>
</feature>
<feature type="transmembrane region" description="Helical" evidence="7">
    <location>
        <begin position="179"/>
        <end position="201"/>
    </location>
</feature>
<keyword evidence="10" id="KW-1185">Reference proteome</keyword>
<dbReference type="Pfam" id="PF20684">
    <property type="entry name" value="Fung_rhodopsin"/>
    <property type="match status" value="1"/>
</dbReference>
<feature type="domain" description="Rhodopsin" evidence="8">
    <location>
        <begin position="34"/>
        <end position="275"/>
    </location>
</feature>
<dbReference type="InterPro" id="IPR049326">
    <property type="entry name" value="Rhodopsin_dom_fungi"/>
</dbReference>
<protein>
    <recommendedName>
        <fullName evidence="8">Rhodopsin domain-containing protein</fullName>
    </recommendedName>
</protein>
<dbReference type="InterPro" id="IPR052337">
    <property type="entry name" value="SAT4-like"/>
</dbReference>
<dbReference type="OrthoDB" id="4682787at2759"/>
<evidence type="ECO:0000313" key="10">
    <source>
        <dbReference type="Proteomes" id="UP000277212"/>
    </source>
</evidence>
<feature type="transmembrane region" description="Helical" evidence="7">
    <location>
        <begin position="125"/>
        <end position="147"/>
    </location>
</feature>
<name>A0A3M2S1K5_9HYPO</name>